<feature type="transmembrane region" description="Helical" evidence="3">
    <location>
        <begin position="2562"/>
        <end position="2583"/>
    </location>
</feature>
<keyword evidence="1" id="KW-0853">WD repeat</keyword>
<evidence type="ECO:0000256" key="1">
    <source>
        <dbReference type="PROSITE-ProRule" id="PRU00221"/>
    </source>
</evidence>
<evidence type="ECO:0000256" key="2">
    <source>
        <dbReference type="SAM" id="MobiDB-lite"/>
    </source>
</evidence>
<dbReference type="KEGG" id="tet:TTHERM_000827279"/>
<keyword evidence="6" id="KW-1185">Reference proteome</keyword>
<dbReference type="PROSITE" id="PS50294">
    <property type="entry name" value="WD_REPEATS_REGION"/>
    <property type="match status" value="1"/>
</dbReference>
<feature type="transmembrane region" description="Helical" evidence="3">
    <location>
        <begin position="2724"/>
        <end position="2743"/>
    </location>
</feature>
<dbReference type="InterPro" id="IPR036322">
    <property type="entry name" value="WD40_repeat_dom_sf"/>
</dbReference>
<feature type="repeat" description="WD" evidence="1">
    <location>
        <begin position="507"/>
        <end position="538"/>
    </location>
</feature>
<dbReference type="SUPFAM" id="SSF50978">
    <property type="entry name" value="WD40 repeat-like"/>
    <property type="match status" value="2"/>
</dbReference>
<dbReference type="InterPro" id="IPR001680">
    <property type="entry name" value="WD40_rpt"/>
</dbReference>
<dbReference type="OrthoDB" id="338325at2759"/>
<organism evidence="5 6">
    <name type="scientific">Tetrahymena thermophila (strain SB210)</name>
    <dbReference type="NCBI Taxonomy" id="312017"/>
    <lineage>
        <taxon>Eukaryota</taxon>
        <taxon>Sar</taxon>
        <taxon>Alveolata</taxon>
        <taxon>Ciliophora</taxon>
        <taxon>Intramacronucleata</taxon>
        <taxon>Oligohymenophorea</taxon>
        <taxon>Hymenostomatida</taxon>
        <taxon>Tetrahymenina</taxon>
        <taxon>Tetrahymenidae</taxon>
        <taxon>Tetrahymena</taxon>
    </lineage>
</organism>
<feature type="transmembrane region" description="Helical" evidence="3">
    <location>
        <begin position="2645"/>
        <end position="2665"/>
    </location>
</feature>
<feature type="transmembrane region" description="Helical" evidence="3">
    <location>
        <begin position="2443"/>
        <end position="2467"/>
    </location>
</feature>
<protein>
    <submittedName>
        <fullName evidence="5">WD domain, G-beta repeat protein</fullName>
    </submittedName>
</protein>
<accession>W7XCE5</accession>
<dbReference type="SUPFAM" id="SSF82171">
    <property type="entry name" value="DPP6 N-terminal domain-like"/>
    <property type="match status" value="1"/>
</dbReference>
<dbReference type="Gene3D" id="2.130.10.10">
    <property type="entry name" value="YVTN repeat-like/Quinoprotein amine dehydrogenase"/>
    <property type="match status" value="1"/>
</dbReference>
<dbReference type="RefSeq" id="XP_012653251.1">
    <property type="nucleotide sequence ID" value="XM_012797797.1"/>
</dbReference>
<feature type="signal peptide" evidence="4">
    <location>
        <begin position="1"/>
        <end position="23"/>
    </location>
</feature>
<proteinExistence type="predicted"/>
<sequence>MSKLLLVITQIYLISLLLNSSIAQQSNSCSFGCIQCQNSPFTPQQPQCTLCDDGFIINNNQCQFQKCSSNTYLQRYSVQQNGQQQNLDSCQAICDFSYNENIAQNTCDQLQKCSVSYLSNQSIISLGNIQSIYQINEKLTMIVYPNFLRLINANSGQYLSDIQETSIINALYFQNLLFILSNSNQVIRWDFDFNFKTTIAQIQQGNLSKKSQLFDLSNGLFAISSYDDISKIIYFTKISLVNQMIASDDSIPAFTYTNCSLKLVSSLILCFGQENKLITKRLTAIQQQLVIQDIPQNDNCKSFIFVQNTILQSIFLDFTESSEIIIIQQQVQQLIQLSYNKISQSFYCKFNSLIDQPNKIRLVDLQNQNYILAINLDSQLIFLNQNMKQIHAISFPLNQVTDIAFTKDQNSQFMKNYKLYVIQDLIQQVQIYQINISTQYTGSIKTLPILIGQTTQFLTQQSKTLFSDEINTILDQSQLFVINSNLQTININIDEIQYTVIPFNQKNISHTNKISSMAYSEDSLYLLTCSEDGYIMAWYTLTSLNPSFLYMIKQNNEYCRKILIHQNNWAVALFSRSIIIFQIRNYNIRYTYPFTNPPTDLSQFIAQSSNHIFLFYNSKFVLIDGNTISQITIASYLDSQIVQIFPVSDTKLIIQNINNQLQLYQFDESQQYLFQQVQNMYYQSTYGSFTYIQIDMISANDFEIMIGCLNSAFIILNSQFQPQLIHIMQNGYPFEIKKFTDNNIYIIFGFNAIAASKYFHYAVFRSSNKGILYGASFNLLYNLGLHEFIDYQKNTNIQYLCTLPVSTLTIIIRGMFLPQSLSLSYYYFTYAFGKPISSYQIKDNGNIQYYGNQDGNLSYDSVNYKIYNQLKFNPSVIPGSVSSVQSSPSLELIFVVHYQVDLHSIYTYQYESQITFNSQYSTEKVIQLLYSDKNKIVIAYKSKQLILKNLQTKQSQSLNQIQQISGVYIDENDKIFYLYGSTLRIYNFDLSQIVEVTKEGSKSYQQCIITMNLIICKSNFNSLSIYNKKTYSQIANILIINQDLTFKIFVDEANSLIFLCTTFVQIFNFIGNQISQIQSINYNIIDLQFWGNNIAILTQYLIFFYQRQTLSLMSTVRPFGGGNILGYYYISDFNTAVFYTDEIRYGQLFYYNLNTYQDDGFSISSYTELGLGYVVDLFYDSYNSRLNYLDSVGLFYSVTFVGQRRYNNVMKFLEFSSLGVPAKIVIEHANNNLFIYNSNVILYFNFNDNQKSTVSQSAKSVQFFFKYQAPSQNDSSLILYYVFDSNNILYLYKDFNQVYLTYFTEPVRDVKQINEYQIVALIFDQKILIYSQEQISKQQISSSNYIAVINDHKIRRFLTNSLILTYDYRIIHINYLFYLDGTNNWIKYATDYSQNQEYFRNYITYGLITQQKTIYSLGSGRLMLYDESTQTLKQALPAWQSQQNVETNYVKYFSLTSNSIVLGYQKNFITIISRSDFSIIKQQDVSALTQQILSELSVLYVDEQNNRVFASYMYQKLIYVLDLQSLSFLKYLNFPNNQYNRIANNNNLIFLYSNSQVNIHERVSLQYINFIKKNNQLNQILNFLIVDENKIILPMNTQIEIYLIDKQSDINIIDSSLYLNSEIMSAYMQPKESNILKIIGVSKNGIFEKRINIMVISQQNSYTTASNQQRYSCYSQISMINRIDGLKQFYLSYNQNTQNVDYRIITTFGDEIKQIEFIQDPKIKVVVAPDIQNLNQTLKLYQNTFQTIQRAQVYIQNFSFIFNSNNQQYLFSNSTKSVKWQNIVIKDQNLQNNQILFRNLSDVSITNLRVENVLINQNHNESDQLSNWNETLLLFTDCNNIYLNNLTIQNTQLWQRSLLFGFLRVNQIQINNLTIINSNFYQIMAFLNGQNIKINSINMINNTNSQRLPYGAEAQKSYDYLQDGSEKFALSIVGYQSTLLQGIKFIQNQNILFLKYTNSFKSEREQITLFDDTIQIQNFIMLQTNTSLDNSITTSKQINQALISIQSTQISFTNLNYKYNQGNILIQNSDEINIQNSVFQNNTSLDGGALQFNNANQIAISNCSFNYNIAKGSGGAIFLKEAKKLIFDNKSNVSLNFAEIGGGVRVLSQQFDPKQTIINEDRVIQNTALIYGKDIGIFPYKITLNSQHQKLRQLKKDENGIERKNFVFSNKYFQKNISNRILGQENLFIESFRSGNFLPLNIQFVDQYDQLVQFSVQKLKDELYPSSVQQELNSFQIEITADDLIHSQAIGQTFVNYNQYNEDQKIFKFTSLQINAHPLSIQSFLIKAITNSFFQSAQINLKLNIQFRQCQKGEIFKEINQNIQICEVCQSGFYSLIDPQQTQNQMFSCIKCPAQATSCLADKIVLKDGYWRLNDNSDEILQCDEFTSTVTCRENNAYSKQGCIKGYIGPLCQECDYEGKIWNTRYSQSSLNQSCQECAKAQLIYFLLILFTILLIMYLVISITMFVQNFSFHSTSTYLRYMKFLPLSASCVNDQSTYYIKSLTNYIQISSIIFQSEESSNFTTLTNVLSYFGIPSTQIFSEIHCLYPDYYFSKYGVTQIKILIKSIYPIILLAFIILIFYVLRKLKKFQIKLHHNYAILTVIFFLFQPELITVLASSLSCRKIGQIEYVSINLLLNCSDTQYKLFTYVYIIPYLLMILLLPLFAMKKLYNHRRNLDYCTAKYKFGYFYLDYKPNFYFWEFIRIYFKTFIAIFFILTIQYSNSLTYLIVSFILSLQLILNYIYQPYLQKKVLKLDCTSILILIINIILQQMRSISNAYEILVFTQMIHFFFIFFVILIIVRLKINNQRSKKIVQIKNFFQKYLPKGIFNIIFIKEQDHQRALKRWINLKKNITFLTKQKAESIKYNCDLIISKQVSKIQKSPSDMKQIFNKQQTEDFTSLNQLQLIQFSSPRASYISNTNRSKFFNLNIEKKESEQQNNKQYDQDLQSQLSSQDIQNSWQYNEQPKDQKQKNQIINMDGMKQNNFIKK</sequence>
<evidence type="ECO:0000256" key="3">
    <source>
        <dbReference type="SAM" id="Phobius"/>
    </source>
</evidence>
<dbReference type="SUPFAM" id="SSF51126">
    <property type="entry name" value="Pectin lyase-like"/>
    <property type="match status" value="1"/>
</dbReference>
<evidence type="ECO:0000313" key="5">
    <source>
        <dbReference type="EMBL" id="EWS74223.1"/>
    </source>
</evidence>
<dbReference type="InterPro" id="IPR015943">
    <property type="entry name" value="WD40/YVTN_repeat-like_dom_sf"/>
</dbReference>
<feature type="chain" id="PRO_5004903607" evidence="4">
    <location>
        <begin position="24"/>
        <end position="2988"/>
    </location>
</feature>
<feature type="transmembrane region" description="Helical" evidence="3">
    <location>
        <begin position="2696"/>
        <end position="2718"/>
    </location>
</feature>
<dbReference type="PANTHER" id="PTHR11319">
    <property type="entry name" value="G PROTEIN-COUPLED RECEPTOR-RELATED"/>
    <property type="match status" value="1"/>
</dbReference>
<feature type="compositionally biased region" description="Polar residues" evidence="2">
    <location>
        <begin position="2971"/>
        <end position="2988"/>
    </location>
</feature>
<gene>
    <name evidence="5" type="ORF">TTHERM_000827279</name>
</gene>
<dbReference type="InterPro" id="IPR011050">
    <property type="entry name" value="Pectin_lyase_fold/virulence"/>
</dbReference>
<feature type="transmembrane region" description="Helical" evidence="3">
    <location>
        <begin position="2780"/>
        <end position="2802"/>
    </location>
</feature>
<dbReference type="InParanoid" id="W7XCE5"/>
<keyword evidence="3" id="KW-0812">Transmembrane</keyword>
<dbReference type="EMBL" id="GG662692">
    <property type="protein sequence ID" value="EWS74223.1"/>
    <property type="molecule type" value="Genomic_DNA"/>
</dbReference>
<feature type="region of interest" description="Disordered" evidence="2">
    <location>
        <begin position="2962"/>
        <end position="2988"/>
    </location>
</feature>
<name>W7XCE5_TETTS</name>
<dbReference type="PROSITE" id="PS50082">
    <property type="entry name" value="WD_REPEATS_2"/>
    <property type="match status" value="1"/>
</dbReference>
<evidence type="ECO:0000313" key="6">
    <source>
        <dbReference type="Proteomes" id="UP000009168"/>
    </source>
</evidence>
<keyword evidence="4" id="KW-0732">Signal</keyword>
<keyword evidence="3" id="KW-0472">Membrane</keyword>
<evidence type="ECO:0000256" key="4">
    <source>
        <dbReference type="SAM" id="SignalP"/>
    </source>
</evidence>
<dbReference type="PANTHER" id="PTHR11319:SF35">
    <property type="entry name" value="OUTER MEMBRANE PROTEIN PMPC-RELATED"/>
    <property type="match status" value="1"/>
</dbReference>
<dbReference type="Proteomes" id="UP000009168">
    <property type="component" value="Unassembled WGS sequence"/>
</dbReference>
<reference evidence="6" key="1">
    <citation type="journal article" date="2006" name="PLoS Biol.">
        <title>Macronuclear genome sequence of the ciliate Tetrahymena thermophila, a model eukaryote.</title>
        <authorList>
            <person name="Eisen J.A."/>
            <person name="Coyne R.S."/>
            <person name="Wu M."/>
            <person name="Wu D."/>
            <person name="Thiagarajan M."/>
            <person name="Wortman J.R."/>
            <person name="Badger J.H."/>
            <person name="Ren Q."/>
            <person name="Amedeo P."/>
            <person name="Jones K.M."/>
            <person name="Tallon L.J."/>
            <person name="Delcher A.L."/>
            <person name="Salzberg S.L."/>
            <person name="Silva J.C."/>
            <person name="Haas B.J."/>
            <person name="Majoros W.H."/>
            <person name="Farzad M."/>
            <person name="Carlton J.M."/>
            <person name="Smith R.K. Jr."/>
            <person name="Garg J."/>
            <person name="Pearlman R.E."/>
            <person name="Karrer K.M."/>
            <person name="Sun L."/>
            <person name="Manning G."/>
            <person name="Elde N.C."/>
            <person name="Turkewitz A.P."/>
            <person name="Asai D.J."/>
            <person name="Wilkes D.E."/>
            <person name="Wang Y."/>
            <person name="Cai H."/>
            <person name="Collins K."/>
            <person name="Stewart B.A."/>
            <person name="Lee S.R."/>
            <person name="Wilamowska K."/>
            <person name="Weinberg Z."/>
            <person name="Ruzzo W.L."/>
            <person name="Wloga D."/>
            <person name="Gaertig J."/>
            <person name="Frankel J."/>
            <person name="Tsao C.-C."/>
            <person name="Gorovsky M.A."/>
            <person name="Keeling P.J."/>
            <person name="Waller R.F."/>
            <person name="Patron N.J."/>
            <person name="Cherry J.M."/>
            <person name="Stover N.A."/>
            <person name="Krieger C.J."/>
            <person name="del Toro C."/>
            <person name="Ryder H.F."/>
            <person name="Williamson S.C."/>
            <person name="Barbeau R.A."/>
            <person name="Hamilton E.P."/>
            <person name="Orias E."/>
        </authorList>
    </citation>
    <scope>NUCLEOTIDE SEQUENCE [LARGE SCALE GENOMIC DNA]</scope>
    <source>
        <strain evidence="6">SB210</strain>
    </source>
</reference>
<dbReference type="GeneID" id="24440832"/>
<keyword evidence="3" id="KW-1133">Transmembrane helix</keyword>